<dbReference type="AlphaFoldDB" id="Q3JWF1"/>
<dbReference type="EMBL" id="CP000124">
    <property type="protein sequence ID" value="ABA48170.1"/>
    <property type="molecule type" value="Genomic_DNA"/>
</dbReference>
<dbReference type="KEGG" id="bpm:BURPS1710b_0689"/>
<dbReference type="EnsemblBacteria" id="ABA48170">
    <property type="protein sequence ID" value="ABA48170"/>
    <property type="gene ID" value="BURPS1710b_0689"/>
</dbReference>
<feature type="compositionally biased region" description="Basic and acidic residues" evidence="1">
    <location>
        <begin position="251"/>
        <end position="281"/>
    </location>
</feature>
<sequence>MGRSGSFGAVLGRFGPLRARPGRRAAPAAGRPWIADRRSVTRSTLQQDFPNHVPFLSSRRTGDRSHLQPRRARGADLVSHPQFPGPDRRRQLSARRRRRRDADRRGPRSVHVDARRDRRRRVRGLRHRLAERAAEDHGSAREHPDDDRALFGEPADHGPAERAAHHRADALHGAAARLDARLCAAAGAARRRRRVREARPRLVLLVAARPRDARDGREPQDGARAGHPDRPRDAGRHGAVERARRARGRALRADAGRLGHLDGDRHDRDRARRRDHRRDAAARAAAFPHDARRRARRDPLSFLHRARAQQRVRRPEGAGSEPRDGPARHRRARAARDAQEAVRPQDGRRVNALCTRPEAHVQPRHADRDARAARAVARHSGRPVRHGDRLERRGEIDVPEFGERRSAGGFGAHRDRRRRRHAQAGVGSRAARRARVPGPDGRHLRGADDRGEHVARDGARRAARFSAGAEPRVARAVPRQAAAAESRARESAHRSHRPAVGRPAAGGEPADGVAAAVAHSAARRAHGRARSEDGCVRAGADRADRRRKQADDDDGDAQHAAGARLRRPHGDAASGAGGARRGRRRAPRARRARPAATVREDAAREARRRRVAARLTARRPARRPEYGRRRPKGRCGRPRMLAAASRVPIAFPAGPLPKGRFCIGRCAWRTGCHILYKRTVIGNAMSASSLSLESLHPSLWRGSQLARGGPRTVDTGYAALSVELPGGGWPLGGLVELLVPHMGCGEMRVLAPALAATGSARRPLAFVAPPQPPHACALAGLGVPLDALLWLRASSGVNALWAAEQALRTGCCGALLLWHQNARADALRRLHLAAARAGDTLFVMFRPLAAAQQPSPAVLRLALHPSPGGVSVEIVKRRGPARGEPLALELPSPIVESRYARLARHPSAAPAARRVRAAVA</sequence>
<dbReference type="SUPFAM" id="SSF52540">
    <property type="entry name" value="P-loop containing nucleoside triphosphate hydrolases"/>
    <property type="match status" value="1"/>
</dbReference>
<feature type="region of interest" description="Disordered" evidence="1">
    <location>
        <begin position="44"/>
        <end position="168"/>
    </location>
</feature>
<evidence type="ECO:0000313" key="3">
    <source>
        <dbReference type="Proteomes" id="UP000002700"/>
    </source>
</evidence>
<evidence type="ECO:0000313" key="2">
    <source>
        <dbReference type="EMBL" id="ABA48170.1"/>
    </source>
</evidence>
<feature type="compositionally biased region" description="Basic and acidic residues" evidence="1">
    <location>
        <begin position="357"/>
        <end position="372"/>
    </location>
</feature>
<proteinExistence type="predicted"/>
<accession>Q3JWF1</accession>
<feature type="compositionally biased region" description="Basic and acidic residues" evidence="1">
    <location>
        <begin position="334"/>
        <end position="349"/>
    </location>
</feature>
<feature type="compositionally biased region" description="Basic residues" evidence="1">
    <location>
        <begin position="606"/>
        <end position="621"/>
    </location>
</feature>
<dbReference type="Proteomes" id="UP000002700">
    <property type="component" value="Chromosome I"/>
</dbReference>
<feature type="compositionally biased region" description="Basic and acidic residues" evidence="1">
    <location>
        <begin position="128"/>
        <end position="168"/>
    </location>
</feature>
<protein>
    <recommendedName>
        <fullName evidence="4">Translesion DNA synthesis-associated protein ImuA</fullName>
    </recommendedName>
</protein>
<feature type="compositionally biased region" description="Basic residues" evidence="1">
    <location>
        <begin position="580"/>
        <end position="593"/>
    </location>
</feature>
<feature type="compositionally biased region" description="Basic residues" evidence="1">
    <location>
        <begin position="117"/>
        <end position="127"/>
    </location>
</feature>
<dbReference type="InterPro" id="IPR047610">
    <property type="entry name" value="ImuA_translesion"/>
</dbReference>
<evidence type="ECO:0000256" key="1">
    <source>
        <dbReference type="SAM" id="MobiDB-lite"/>
    </source>
</evidence>
<feature type="compositionally biased region" description="Low complexity" evidence="1">
    <location>
        <begin position="12"/>
        <end position="31"/>
    </location>
</feature>
<feature type="compositionally biased region" description="Low complexity" evidence="1">
    <location>
        <begin position="464"/>
        <end position="485"/>
    </location>
</feature>
<name>Q3JWF1_BURP1</name>
<feature type="compositionally biased region" description="Basic and acidic residues" evidence="1">
    <location>
        <begin position="210"/>
        <end position="243"/>
    </location>
</feature>
<feature type="compositionally biased region" description="Basic and acidic residues" evidence="1">
    <location>
        <begin position="313"/>
        <end position="327"/>
    </location>
</feature>
<dbReference type="Gene3D" id="3.40.50.300">
    <property type="entry name" value="P-loop containing nucleotide triphosphate hydrolases"/>
    <property type="match status" value="1"/>
</dbReference>
<dbReference type="InterPro" id="IPR027417">
    <property type="entry name" value="P-loop_NTPase"/>
</dbReference>
<dbReference type="HOGENOM" id="CLU_316793_0_0_4"/>
<organism evidence="2 3">
    <name type="scientific">Burkholderia pseudomallei (strain 1710b)</name>
    <dbReference type="NCBI Taxonomy" id="320372"/>
    <lineage>
        <taxon>Bacteria</taxon>
        <taxon>Pseudomonadati</taxon>
        <taxon>Pseudomonadota</taxon>
        <taxon>Betaproteobacteria</taxon>
        <taxon>Burkholderiales</taxon>
        <taxon>Burkholderiaceae</taxon>
        <taxon>Burkholderia</taxon>
        <taxon>pseudomallei group</taxon>
    </lineage>
</organism>
<gene>
    <name evidence="2" type="ordered locus">BURPS1710b_0689</name>
</gene>
<feature type="compositionally biased region" description="Basic and acidic residues" evidence="1">
    <location>
        <begin position="529"/>
        <end position="544"/>
    </location>
</feature>
<feature type="region of interest" description="Disordered" evidence="1">
    <location>
        <begin position="210"/>
        <end position="388"/>
    </location>
</feature>
<feature type="region of interest" description="Disordered" evidence="1">
    <location>
        <begin position="1"/>
        <end position="31"/>
    </location>
</feature>
<reference evidence="2 3" key="1">
    <citation type="submission" date="2005-09" db="EMBL/GenBank/DDBJ databases">
        <authorList>
            <person name="Woods D.E."/>
            <person name="Nierman W.C."/>
        </authorList>
    </citation>
    <scope>NUCLEOTIDE SEQUENCE [LARGE SCALE GENOMIC DNA]</scope>
    <source>
        <strain evidence="2 3">1710b</strain>
    </source>
</reference>
<feature type="compositionally biased region" description="Basic and acidic residues" evidence="1">
    <location>
        <begin position="100"/>
        <end position="116"/>
    </location>
</feature>
<feature type="compositionally biased region" description="Low complexity" evidence="1">
    <location>
        <begin position="503"/>
        <end position="520"/>
    </location>
</feature>
<dbReference type="NCBIfam" id="NF033429">
    <property type="entry name" value="ImuA_translesion"/>
    <property type="match status" value="1"/>
</dbReference>
<feature type="region of interest" description="Disordered" evidence="1">
    <location>
        <begin position="402"/>
        <end position="638"/>
    </location>
</feature>
<feature type="compositionally biased region" description="Basic and acidic residues" evidence="1">
    <location>
        <begin position="440"/>
        <end position="460"/>
    </location>
</feature>
<evidence type="ECO:0008006" key="4">
    <source>
        <dbReference type="Google" id="ProtNLM"/>
    </source>
</evidence>